<proteinExistence type="predicted"/>
<accession>A0A0D1YCU0</accession>
<sequence>MPISAGTDALCVPSSSKKIEICFPDDYVDAQKLREVLQEHYPNEDFKLKWSADQWWLKARPRQNGDILSKGDLARIRL</sequence>
<dbReference type="HOGENOM" id="CLU_2622053_0_0_1"/>
<protein>
    <submittedName>
        <fullName evidence="1">Uncharacterized protein</fullName>
    </submittedName>
</protein>
<evidence type="ECO:0000313" key="1">
    <source>
        <dbReference type="EMBL" id="KIV80797.1"/>
    </source>
</evidence>
<organism evidence="1 2">
    <name type="scientific">Exophiala sideris</name>
    <dbReference type="NCBI Taxonomy" id="1016849"/>
    <lineage>
        <taxon>Eukaryota</taxon>
        <taxon>Fungi</taxon>
        <taxon>Dikarya</taxon>
        <taxon>Ascomycota</taxon>
        <taxon>Pezizomycotina</taxon>
        <taxon>Eurotiomycetes</taxon>
        <taxon>Chaetothyriomycetidae</taxon>
        <taxon>Chaetothyriales</taxon>
        <taxon>Herpotrichiellaceae</taxon>
        <taxon>Exophiala</taxon>
    </lineage>
</organism>
<reference evidence="1 2" key="1">
    <citation type="submission" date="2015-01" db="EMBL/GenBank/DDBJ databases">
        <title>The Genome Sequence of Exophiala sideris CBS121828.</title>
        <authorList>
            <consortium name="The Broad Institute Genomics Platform"/>
            <person name="Cuomo C."/>
            <person name="de Hoog S."/>
            <person name="Gorbushina A."/>
            <person name="Stielow B."/>
            <person name="Teixiera M."/>
            <person name="Abouelleil A."/>
            <person name="Chapman S.B."/>
            <person name="Priest M."/>
            <person name="Young S.K."/>
            <person name="Wortman J."/>
            <person name="Nusbaum C."/>
            <person name="Birren B."/>
        </authorList>
    </citation>
    <scope>NUCLEOTIDE SEQUENCE [LARGE SCALE GENOMIC DNA]</scope>
    <source>
        <strain evidence="1 2">CBS 121828</strain>
    </source>
</reference>
<name>A0A0D1YCU0_9EURO</name>
<gene>
    <name evidence="1" type="ORF">PV11_08273</name>
</gene>
<dbReference type="EMBL" id="KN846953">
    <property type="protein sequence ID" value="KIV80797.1"/>
    <property type="molecule type" value="Genomic_DNA"/>
</dbReference>
<evidence type="ECO:0000313" key="2">
    <source>
        <dbReference type="Proteomes" id="UP000053599"/>
    </source>
</evidence>
<dbReference type="AlphaFoldDB" id="A0A0D1YCU0"/>
<dbReference type="Proteomes" id="UP000053599">
    <property type="component" value="Unassembled WGS sequence"/>
</dbReference>